<evidence type="ECO:0000256" key="1">
    <source>
        <dbReference type="ARBA" id="ARBA00004196"/>
    </source>
</evidence>
<evidence type="ECO:0000256" key="4">
    <source>
        <dbReference type="SAM" id="SignalP"/>
    </source>
</evidence>
<organism evidence="6 7">
    <name type="scientific">Hungatella hathewayi</name>
    <dbReference type="NCBI Taxonomy" id="154046"/>
    <lineage>
        <taxon>Bacteria</taxon>
        <taxon>Bacillati</taxon>
        <taxon>Bacillota</taxon>
        <taxon>Clostridia</taxon>
        <taxon>Lachnospirales</taxon>
        <taxon>Lachnospiraceae</taxon>
        <taxon>Hungatella</taxon>
    </lineage>
</organism>
<accession>A0A3E4U4Z3</accession>
<feature type="compositionally biased region" description="Basic and acidic residues" evidence="3">
    <location>
        <begin position="36"/>
        <end position="72"/>
    </location>
</feature>
<dbReference type="PROSITE" id="PS51257">
    <property type="entry name" value="PROKAR_LIPOPROTEIN"/>
    <property type="match status" value="1"/>
</dbReference>
<feature type="signal peptide" evidence="4">
    <location>
        <begin position="1"/>
        <end position="33"/>
    </location>
</feature>
<evidence type="ECO:0000256" key="3">
    <source>
        <dbReference type="SAM" id="MobiDB-lite"/>
    </source>
</evidence>
<comment type="caution">
    <text evidence="6">The sequence shown here is derived from an EMBL/GenBank/DDBJ whole genome shotgun (WGS) entry which is preliminary data.</text>
</comment>
<dbReference type="PANTHER" id="PTHR30036:SF7">
    <property type="entry name" value="ABC TRANSPORTER PERIPLASMIC-BINDING PROTEIN YPHF"/>
    <property type="match status" value="1"/>
</dbReference>
<keyword evidence="4" id="KW-0732">Signal</keyword>
<gene>
    <name evidence="6" type="ORF">DXC39_16795</name>
</gene>
<dbReference type="AlphaFoldDB" id="A0A3E4U4Z3"/>
<dbReference type="SUPFAM" id="SSF53822">
    <property type="entry name" value="Periplasmic binding protein-like I"/>
    <property type="match status" value="1"/>
</dbReference>
<evidence type="ECO:0000256" key="2">
    <source>
        <dbReference type="ARBA" id="ARBA00007639"/>
    </source>
</evidence>
<dbReference type="EMBL" id="QSSQ01000017">
    <property type="protein sequence ID" value="RGM02922.1"/>
    <property type="molecule type" value="Genomic_DNA"/>
</dbReference>
<comment type="similarity">
    <text evidence="2">Belongs to the bacterial solute-binding protein 2 family.</text>
</comment>
<dbReference type="GO" id="GO:0030288">
    <property type="term" value="C:outer membrane-bounded periplasmic space"/>
    <property type="evidence" value="ECO:0007669"/>
    <property type="project" value="TreeGrafter"/>
</dbReference>
<sequence>MQRERRFTMKKRNAAALCMAVVLGITGCTSVVSTEGDTKSTTESVAKDTSAKETSEKSKETEQASEAKEPKTDDYHIGFVVHTTSGDVMSSIEYGAKAAAEDYGVKLTYTGPVDTDNTEQISMFESLVAAGCDAIVIIAGDPTVWDEPIKEAVEKGITVIVTDTDAPTSQRAAYFGVDTAKLAYDLGSAVREKTGEEGVVALGVCVLGPASHATRAEKVKEAYDGTKMEFIGVYETDQDTTLNYNNWENIYTSNPDLKAMVGLSALETTNMGKVKQASGGETVMAAYDPGAEALNLLEEGYLDVCAFQNVWMEGYLPVQAAARMLTEGKKLKGGENLYEGQIVTSGEVTDELKNRAQSEDTMNEWYRNFIKENGLENFGLSD</sequence>
<feature type="chain" id="PRO_5038348564" description="Periplasmic binding protein domain-containing protein" evidence="4">
    <location>
        <begin position="34"/>
        <end position="382"/>
    </location>
</feature>
<evidence type="ECO:0000259" key="5">
    <source>
        <dbReference type="Pfam" id="PF13407"/>
    </source>
</evidence>
<protein>
    <recommendedName>
        <fullName evidence="5">Periplasmic binding protein domain-containing protein</fullName>
    </recommendedName>
</protein>
<dbReference type="InterPro" id="IPR025997">
    <property type="entry name" value="SBP_2_dom"/>
</dbReference>
<name>A0A3E4U4Z3_9FIRM</name>
<reference evidence="6 7" key="1">
    <citation type="submission" date="2018-08" db="EMBL/GenBank/DDBJ databases">
        <title>A genome reference for cultivated species of the human gut microbiota.</title>
        <authorList>
            <person name="Zou Y."/>
            <person name="Xue W."/>
            <person name="Luo G."/>
        </authorList>
    </citation>
    <scope>NUCLEOTIDE SEQUENCE [LARGE SCALE GENOMIC DNA]</scope>
    <source>
        <strain evidence="6 7">TF05-11AC</strain>
    </source>
</reference>
<dbReference type="Pfam" id="PF13407">
    <property type="entry name" value="Peripla_BP_4"/>
    <property type="match status" value="1"/>
</dbReference>
<comment type="subcellular location">
    <subcellularLocation>
        <location evidence="1">Cell envelope</location>
    </subcellularLocation>
</comment>
<evidence type="ECO:0000313" key="7">
    <source>
        <dbReference type="Proteomes" id="UP000261257"/>
    </source>
</evidence>
<dbReference type="InterPro" id="IPR028082">
    <property type="entry name" value="Peripla_BP_I"/>
</dbReference>
<proteinExistence type="inferred from homology"/>
<dbReference type="GO" id="GO:0030246">
    <property type="term" value="F:carbohydrate binding"/>
    <property type="evidence" value="ECO:0007669"/>
    <property type="project" value="TreeGrafter"/>
</dbReference>
<dbReference type="Gene3D" id="3.40.50.2300">
    <property type="match status" value="2"/>
</dbReference>
<feature type="domain" description="Periplasmic binding protein" evidence="5">
    <location>
        <begin position="77"/>
        <end position="329"/>
    </location>
</feature>
<dbReference type="PANTHER" id="PTHR30036">
    <property type="entry name" value="D-XYLOSE-BINDING PERIPLASMIC PROTEIN"/>
    <property type="match status" value="1"/>
</dbReference>
<evidence type="ECO:0000313" key="6">
    <source>
        <dbReference type="EMBL" id="RGM02922.1"/>
    </source>
</evidence>
<dbReference type="InterPro" id="IPR050555">
    <property type="entry name" value="Bact_Solute-Bind_Prot2"/>
</dbReference>
<dbReference type="Proteomes" id="UP000261257">
    <property type="component" value="Unassembled WGS sequence"/>
</dbReference>
<feature type="region of interest" description="Disordered" evidence="3">
    <location>
        <begin position="32"/>
        <end position="72"/>
    </location>
</feature>